<evidence type="ECO:0000256" key="2">
    <source>
        <dbReference type="SAM" id="SignalP"/>
    </source>
</evidence>
<reference evidence="3" key="1">
    <citation type="submission" date="2018-01" db="EMBL/GenBank/DDBJ databases">
        <title>An insight into the sialome of Amazonian anophelines.</title>
        <authorList>
            <person name="Ribeiro J.M."/>
            <person name="Scarpassa V."/>
            <person name="Calvo E."/>
        </authorList>
    </citation>
    <scope>NUCLEOTIDE SEQUENCE</scope>
    <source>
        <tissue evidence="3">Salivary glands</tissue>
    </source>
</reference>
<evidence type="ECO:0000313" key="3">
    <source>
        <dbReference type="EMBL" id="MBW49133.1"/>
    </source>
</evidence>
<feature type="signal peptide" evidence="2">
    <location>
        <begin position="1"/>
        <end position="18"/>
    </location>
</feature>
<protein>
    <submittedName>
        <fullName evidence="3">Putative secreted protein</fullName>
    </submittedName>
</protein>
<feature type="region of interest" description="Disordered" evidence="1">
    <location>
        <begin position="29"/>
        <end position="69"/>
    </location>
</feature>
<accession>A0A2M4B7U9</accession>
<keyword evidence="2" id="KW-0732">Signal</keyword>
<organism evidence="3">
    <name type="scientific">Anopheles triannulatus</name>
    <dbReference type="NCBI Taxonomy" id="58253"/>
    <lineage>
        <taxon>Eukaryota</taxon>
        <taxon>Metazoa</taxon>
        <taxon>Ecdysozoa</taxon>
        <taxon>Arthropoda</taxon>
        <taxon>Hexapoda</taxon>
        <taxon>Insecta</taxon>
        <taxon>Pterygota</taxon>
        <taxon>Neoptera</taxon>
        <taxon>Endopterygota</taxon>
        <taxon>Diptera</taxon>
        <taxon>Nematocera</taxon>
        <taxon>Culicoidea</taxon>
        <taxon>Culicidae</taxon>
        <taxon>Anophelinae</taxon>
        <taxon>Anopheles</taxon>
    </lineage>
</organism>
<evidence type="ECO:0000256" key="1">
    <source>
        <dbReference type="SAM" id="MobiDB-lite"/>
    </source>
</evidence>
<dbReference type="AlphaFoldDB" id="A0A2M4B7U9"/>
<name>A0A2M4B7U9_9DIPT</name>
<feature type="chain" id="PRO_5014934648" evidence="2">
    <location>
        <begin position="19"/>
        <end position="69"/>
    </location>
</feature>
<dbReference type="EMBL" id="GGFK01015812">
    <property type="protein sequence ID" value="MBW49133.1"/>
    <property type="molecule type" value="Transcribed_RNA"/>
</dbReference>
<sequence>MSFSIKVLLIDVLLVAYSGIIRYTIPSLSSCGNRPNPMANPTRAPPTISSNPKSGIARHSTHPKKHPAS</sequence>
<proteinExistence type="predicted"/>
<feature type="compositionally biased region" description="Basic residues" evidence="1">
    <location>
        <begin position="59"/>
        <end position="69"/>
    </location>
</feature>